<dbReference type="PROSITE" id="PS50005">
    <property type="entry name" value="TPR"/>
    <property type="match status" value="1"/>
</dbReference>
<dbReference type="InterPro" id="IPR001387">
    <property type="entry name" value="Cro/C1-type_HTH"/>
</dbReference>
<sequence>MDFIVMTPGEKLRLFRRKYNLRQDDLAGKNMTRNTISMIETNKISLTPSTAEAILTNFHNACLQKNKTCTLSLNELLNSAQSQARTLALQFISSLQADNTLISLSFKNGNYANMLLLLEEHNLPLEKALLYDTIGSYYMRHHDYTEAYTYYSQAFNSVPKQSYSDTFANLTSHLIQCCYKTERFLPLVNYCLIFFHYDHLPNIDLIFELKYNMILAYYHLEYYEKALQELNTSMLLLSDNLSLHSDKPTRLLLLKIYCLKAFHRYDDALNSYQQILKFYDLSLELQIFATFPIIHIYLEQNELNDGLDLFHHCLSLISTYEKVSYKQYIDRMYKELTTLYHKFPTSYRHSISIPSLFEHG</sequence>
<dbReference type="SUPFAM" id="SSF48452">
    <property type="entry name" value="TPR-like"/>
    <property type="match status" value="1"/>
</dbReference>
<gene>
    <name evidence="3" type="ORF">H8718_03435</name>
</gene>
<reference evidence="3" key="1">
    <citation type="submission" date="2020-08" db="EMBL/GenBank/DDBJ databases">
        <title>Genome public.</title>
        <authorList>
            <person name="Liu C."/>
            <person name="Sun Q."/>
        </authorList>
    </citation>
    <scope>NUCLEOTIDE SEQUENCE</scope>
    <source>
        <strain evidence="3">NSJ-12</strain>
    </source>
</reference>
<organism evidence="3 4">
    <name type="scientific">Zhenhengia yiwuensis</name>
    <dbReference type="NCBI Taxonomy" id="2763666"/>
    <lineage>
        <taxon>Bacteria</taxon>
        <taxon>Bacillati</taxon>
        <taxon>Bacillota</taxon>
        <taxon>Clostridia</taxon>
        <taxon>Lachnospirales</taxon>
        <taxon>Lachnospiraceae</taxon>
        <taxon>Zhenhengia</taxon>
    </lineage>
</organism>
<dbReference type="GO" id="GO:0003677">
    <property type="term" value="F:DNA binding"/>
    <property type="evidence" value="ECO:0007669"/>
    <property type="project" value="InterPro"/>
</dbReference>
<feature type="repeat" description="TPR" evidence="1">
    <location>
        <begin position="128"/>
        <end position="161"/>
    </location>
</feature>
<protein>
    <submittedName>
        <fullName evidence="3">Helix-turn-helix transcriptional regulator</fullName>
    </submittedName>
</protein>
<dbReference type="SUPFAM" id="SSF47413">
    <property type="entry name" value="lambda repressor-like DNA-binding domains"/>
    <property type="match status" value="1"/>
</dbReference>
<evidence type="ECO:0000313" key="3">
    <source>
        <dbReference type="EMBL" id="MBC8578581.1"/>
    </source>
</evidence>
<proteinExistence type="predicted"/>
<dbReference type="InterPro" id="IPR011990">
    <property type="entry name" value="TPR-like_helical_dom_sf"/>
</dbReference>
<dbReference type="AlphaFoldDB" id="A0A926EFF9"/>
<feature type="domain" description="HTH cro/C1-type" evidence="2">
    <location>
        <begin position="12"/>
        <end position="54"/>
    </location>
</feature>
<evidence type="ECO:0000256" key="1">
    <source>
        <dbReference type="PROSITE-ProRule" id="PRU00339"/>
    </source>
</evidence>
<dbReference type="Gene3D" id="1.25.40.10">
    <property type="entry name" value="Tetratricopeptide repeat domain"/>
    <property type="match status" value="1"/>
</dbReference>
<dbReference type="SMART" id="SM00028">
    <property type="entry name" value="TPR"/>
    <property type="match status" value="3"/>
</dbReference>
<dbReference type="PROSITE" id="PS50943">
    <property type="entry name" value="HTH_CROC1"/>
    <property type="match status" value="1"/>
</dbReference>
<evidence type="ECO:0000313" key="4">
    <source>
        <dbReference type="Proteomes" id="UP000655830"/>
    </source>
</evidence>
<accession>A0A926EFF9</accession>
<dbReference type="InterPro" id="IPR010982">
    <property type="entry name" value="Lambda_DNA-bd_dom_sf"/>
</dbReference>
<dbReference type="Proteomes" id="UP000655830">
    <property type="component" value="Unassembled WGS sequence"/>
</dbReference>
<keyword evidence="1" id="KW-0802">TPR repeat</keyword>
<comment type="caution">
    <text evidence="3">The sequence shown here is derived from an EMBL/GenBank/DDBJ whole genome shotgun (WGS) entry which is preliminary data.</text>
</comment>
<dbReference type="Gene3D" id="1.10.260.40">
    <property type="entry name" value="lambda repressor-like DNA-binding domains"/>
    <property type="match status" value="1"/>
</dbReference>
<evidence type="ECO:0000259" key="2">
    <source>
        <dbReference type="PROSITE" id="PS50943"/>
    </source>
</evidence>
<keyword evidence="4" id="KW-1185">Reference proteome</keyword>
<name>A0A926EFF9_9FIRM</name>
<dbReference type="EMBL" id="JACRSY010000004">
    <property type="protein sequence ID" value="MBC8578581.1"/>
    <property type="molecule type" value="Genomic_DNA"/>
</dbReference>
<dbReference type="CDD" id="cd00093">
    <property type="entry name" value="HTH_XRE"/>
    <property type="match status" value="1"/>
</dbReference>
<dbReference type="InterPro" id="IPR019734">
    <property type="entry name" value="TPR_rpt"/>
</dbReference>
<dbReference type="RefSeq" id="WP_177670263.1">
    <property type="nucleotide sequence ID" value="NZ_JACRSY010000004.1"/>
</dbReference>